<protein>
    <submittedName>
        <fullName evidence="2">Uncharacterized protein</fullName>
    </submittedName>
</protein>
<accession>A0A0A9FER4</accession>
<dbReference type="AlphaFoldDB" id="A0A0A9FER4"/>
<proteinExistence type="predicted"/>
<evidence type="ECO:0000313" key="2">
    <source>
        <dbReference type="EMBL" id="JAE10852.1"/>
    </source>
</evidence>
<evidence type="ECO:0000256" key="1">
    <source>
        <dbReference type="SAM" id="MobiDB-lite"/>
    </source>
</evidence>
<name>A0A0A9FER4_ARUDO</name>
<feature type="region of interest" description="Disordered" evidence="1">
    <location>
        <begin position="1"/>
        <end position="23"/>
    </location>
</feature>
<organism evidence="2">
    <name type="scientific">Arundo donax</name>
    <name type="common">Giant reed</name>
    <name type="synonym">Donax arundinaceus</name>
    <dbReference type="NCBI Taxonomy" id="35708"/>
    <lineage>
        <taxon>Eukaryota</taxon>
        <taxon>Viridiplantae</taxon>
        <taxon>Streptophyta</taxon>
        <taxon>Embryophyta</taxon>
        <taxon>Tracheophyta</taxon>
        <taxon>Spermatophyta</taxon>
        <taxon>Magnoliopsida</taxon>
        <taxon>Liliopsida</taxon>
        <taxon>Poales</taxon>
        <taxon>Poaceae</taxon>
        <taxon>PACMAD clade</taxon>
        <taxon>Arundinoideae</taxon>
        <taxon>Arundineae</taxon>
        <taxon>Arundo</taxon>
    </lineage>
</organism>
<reference evidence="2" key="2">
    <citation type="journal article" date="2015" name="Data Brief">
        <title>Shoot transcriptome of the giant reed, Arundo donax.</title>
        <authorList>
            <person name="Barrero R.A."/>
            <person name="Guerrero F.D."/>
            <person name="Moolhuijzen P."/>
            <person name="Goolsby J.A."/>
            <person name="Tidwell J."/>
            <person name="Bellgard S.E."/>
            <person name="Bellgard M.I."/>
        </authorList>
    </citation>
    <scope>NUCLEOTIDE SEQUENCE</scope>
    <source>
        <tissue evidence="2">Shoot tissue taken approximately 20 cm above the soil surface</tissue>
    </source>
</reference>
<sequence>MAASREAIKGEDRRRAKGLASEKRKGSLLGSEISIEHKLQSCTLSSRNIQYTTRSRT</sequence>
<reference evidence="2" key="1">
    <citation type="submission" date="2014-09" db="EMBL/GenBank/DDBJ databases">
        <authorList>
            <person name="Magalhaes I.L.F."/>
            <person name="Oliveira U."/>
            <person name="Santos F.R."/>
            <person name="Vidigal T.H.D.A."/>
            <person name="Brescovit A.D."/>
            <person name="Santos A.J."/>
        </authorList>
    </citation>
    <scope>NUCLEOTIDE SEQUENCE</scope>
    <source>
        <tissue evidence="2">Shoot tissue taken approximately 20 cm above the soil surface</tissue>
    </source>
</reference>
<dbReference type="EMBL" id="GBRH01187044">
    <property type="protein sequence ID" value="JAE10852.1"/>
    <property type="molecule type" value="Transcribed_RNA"/>
</dbReference>